<dbReference type="GO" id="GO:0004527">
    <property type="term" value="F:exonuclease activity"/>
    <property type="evidence" value="ECO:0007669"/>
    <property type="project" value="UniProtKB-KW"/>
</dbReference>
<dbReference type="PANTHER" id="PTHR11472">
    <property type="entry name" value="DNA REPAIR DEAD HELICASE RAD3/XP-D SUBFAMILY MEMBER"/>
    <property type="match status" value="1"/>
</dbReference>
<evidence type="ECO:0000256" key="3">
    <source>
        <dbReference type="ARBA" id="ARBA00022839"/>
    </source>
</evidence>
<dbReference type="GO" id="GO:0003678">
    <property type="term" value="F:DNA helicase activity"/>
    <property type="evidence" value="ECO:0007669"/>
    <property type="project" value="TreeGrafter"/>
</dbReference>
<name>A0A133XVI1_9ACTN</name>
<sequence>MMLDDFLLPDTPRQIAEQYKTLKVFAQDQDFGLLEDNFIVLDTETTGLSFKTCELIEIAAARIEQRKIVDRFSTFVNPTKLIPEEITKLTHITNADVFNAPSSRQAVKQLTDFVGGMPILAHNAHFDRTFIERVKGGCFVSDTWIDTLALSRIALPCLSSHKLADLSAMFGHDRVSHRAMDDVEALAELWPIVLAGLRLLGPDLMRFLADMHEGYDWPFRPIFSYLARDKVDAGFDVLQRRHQIVQPDRWVPQAGAQAAAQASPTLFPVLKEQIDAVFKPQGSMAGIYEKYEFRPEQLRMAQEVQEVQQHGGVSCIEAGTGVGKSMAYLVPSALFSINNQTGVGIATKTNILTDQLMHKELPVLAKLFAEKTVDVAGSMPACHTPAGSSPAGAPVGSKGASTSTSSRVAPSRTSAGAAATPHFSYCALKGFDHYPCLQKIMQAATQPIFSPEEDNDQVGSQEGQKQESSVAVQDCLTALAVSLAYACQCPTGDIDRLGIRWSNVPRSLITSTAEGCLRAQCPFYPHECLVFAARKKAATSNIVVTNHALLLCGVDADGTVLPPLEHWIIDEAHSFESEARKLWAREISSATVRATFEHIGGVRTGALHALLVQAASCEGSTLIAGLLTKAASLCARASLRCNDLFSEIAGFCQEQAPSRGFYANQSYDTSEIWISDELRATPAWEKIQVTATCTMQALEEAVKNITEAQQKIAEQITKPDAFLTSDIRSLRDLLASLSLIMKEQSSEYVYSIQVRRTAGNSRHYALRAEKLDIGEQLANKWLPQNKSCVFTSATLTANGDFKHFNHAVGIDRLDSRGQLDQQGQLDQSYQPDQPDQLNQLEEVPVKHACIPSSFDYEHNMRVLVARDLPLAQSPEYIEKLADMLYSVHCAMKGSVLSLFTNRRDMEATYKLLQPRLAQAGLSLAMQQKTTSAQQLQRKFIAEKTLSLFALKSFWEGVDAAGDTLRCVVIVKLPFSSPNDPLSKQRAAQDDRTWWKYSLPEAIISVKQAAGRLIRSSSDKGVLIFADSRLLTKRYGSQFLSSLPQKEYVALEAQYIGRYIELLHMW</sequence>
<dbReference type="Gene3D" id="3.40.50.300">
    <property type="entry name" value="P-loop containing nucleotide triphosphate hydrolases"/>
    <property type="match status" value="2"/>
</dbReference>
<organism evidence="8 9">
    <name type="scientific">Atopobium deltae</name>
    <dbReference type="NCBI Taxonomy" id="1393034"/>
    <lineage>
        <taxon>Bacteria</taxon>
        <taxon>Bacillati</taxon>
        <taxon>Actinomycetota</taxon>
        <taxon>Coriobacteriia</taxon>
        <taxon>Coriobacteriales</taxon>
        <taxon>Atopobiaceae</taxon>
        <taxon>Atopobium</taxon>
    </lineage>
</organism>
<evidence type="ECO:0000256" key="1">
    <source>
        <dbReference type="ARBA" id="ARBA00022741"/>
    </source>
</evidence>
<evidence type="ECO:0000256" key="4">
    <source>
        <dbReference type="ARBA" id="ARBA00022840"/>
    </source>
</evidence>
<dbReference type="FunFam" id="3.30.420.10:FF:000045">
    <property type="entry name" value="3'-5' exonuclease DinG"/>
    <property type="match status" value="1"/>
</dbReference>
<dbReference type="SMART" id="SM00479">
    <property type="entry name" value="EXOIII"/>
    <property type="match status" value="1"/>
</dbReference>
<dbReference type="InterPro" id="IPR027417">
    <property type="entry name" value="P-loop_NTPase"/>
</dbReference>
<dbReference type="Gene3D" id="3.30.420.10">
    <property type="entry name" value="Ribonuclease H-like superfamily/Ribonuclease H"/>
    <property type="match status" value="1"/>
</dbReference>
<dbReference type="InterPro" id="IPR045028">
    <property type="entry name" value="DinG/Rad3-like"/>
</dbReference>
<dbReference type="InterPro" id="IPR012337">
    <property type="entry name" value="RNaseH-like_sf"/>
</dbReference>
<evidence type="ECO:0000259" key="7">
    <source>
        <dbReference type="PROSITE" id="PS51193"/>
    </source>
</evidence>
<proteinExistence type="inferred from homology"/>
<keyword evidence="1" id="KW-0547">Nucleotide-binding</keyword>
<protein>
    <submittedName>
        <fullName evidence="8">DnaQ family exonuclease/DinG family helicase</fullName>
    </submittedName>
</protein>
<dbReference type="AlphaFoldDB" id="A0A133XVI1"/>
<gene>
    <name evidence="8" type="ORF">HMPREF3192_00686</name>
</gene>
<dbReference type="Proteomes" id="UP000070675">
    <property type="component" value="Unassembled WGS sequence"/>
</dbReference>
<dbReference type="Pfam" id="PF13307">
    <property type="entry name" value="Helicase_C_2"/>
    <property type="match status" value="1"/>
</dbReference>
<feature type="domain" description="Helicase ATP-binding" evidence="7">
    <location>
        <begin position="283"/>
        <end position="649"/>
    </location>
</feature>
<dbReference type="InterPro" id="IPR036397">
    <property type="entry name" value="RNaseH_sf"/>
</dbReference>
<dbReference type="InterPro" id="IPR006555">
    <property type="entry name" value="ATP-dep_Helicase_C"/>
</dbReference>
<comment type="similarity">
    <text evidence="5">Belongs to the helicase family. DinG subfamily.</text>
</comment>
<feature type="region of interest" description="Disordered" evidence="6">
    <location>
        <begin position="384"/>
        <end position="413"/>
    </location>
</feature>
<evidence type="ECO:0000256" key="5">
    <source>
        <dbReference type="ARBA" id="ARBA00038058"/>
    </source>
</evidence>
<dbReference type="GO" id="GO:0016818">
    <property type="term" value="F:hydrolase activity, acting on acid anhydrides, in phosphorus-containing anhydrides"/>
    <property type="evidence" value="ECO:0007669"/>
    <property type="project" value="InterPro"/>
</dbReference>
<accession>A0A133XVI1</accession>
<keyword evidence="3 8" id="KW-0269">Exonuclease</keyword>
<dbReference type="SUPFAM" id="SSF52540">
    <property type="entry name" value="P-loop containing nucleoside triphosphate hydrolases"/>
    <property type="match status" value="1"/>
</dbReference>
<dbReference type="CDD" id="cd06127">
    <property type="entry name" value="DEDDh"/>
    <property type="match status" value="1"/>
</dbReference>
<dbReference type="RefSeq" id="WP_066305209.1">
    <property type="nucleotide sequence ID" value="NZ_KQ959489.1"/>
</dbReference>
<dbReference type="GO" id="GO:0003677">
    <property type="term" value="F:DNA binding"/>
    <property type="evidence" value="ECO:0007669"/>
    <property type="project" value="InterPro"/>
</dbReference>
<dbReference type="PATRIC" id="fig|1393034.3.peg.663"/>
<dbReference type="PANTHER" id="PTHR11472:SF34">
    <property type="entry name" value="REGULATOR OF TELOMERE ELONGATION HELICASE 1"/>
    <property type="match status" value="1"/>
</dbReference>
<dbReference type="GO" id="GO:0005524">
    <property type="term" value="F:ATP binding"/>
    <property type="evidence" value="ECO:0007669"/>
    <property type="project" value="UniProtKB-KW"/>
</dbReference>
<keyword evidence="3 8" id="KW-0540">Nuclease</keyword>
<evidence type="ECO:0000256" key="6">
    <source>
        <dbReference type="SAM" id="MobiDB-lite"/>
    </source>
</evidence>
<keyword evidence="4" id="KW-0067">ATP-binding</keyword>
<evidence type="ECO:0000313" key="8">
    <source>
        <dbReference type="EMBL" id="KXB34941.1"/>
    </source>
</evidence>
<dbReference type="InterPro" id="IPR014013">
    <property type="entry name" value="Helic_SF1/SF2_ATP-bd_DinG/Rad3"/>
</dbReference>
<reference evidence="9" key="1">
    <citation type="submission" date="2016-01" db="EMBL/GenBank/DDBJ databases">
        <authorList>
            <person name="Mitreva M."/>
            <person name="Pepin K.H."/>
            <person name="Mihindukulasuriya K.A."/>
            <person name="Fulton R."/>
            <person name="Fronick C."/>
            <person name="O'Laughlin M."/>
            <person name="Miner T."/>
            <person name="Herter B."/>
            <person name="Rosa B.A."/>
            <person name="Cordes M."/>
            <person name="Tomlinson C."/>
            <person name="Wollam A."/>
            <person name="Palsikar V.B."/>
            <person name="Mardis E.R."/>
            <person name="Wilson R.K."/>
        </authorList>
    </citation>
    <scope>NUCLEOTIDE SEQUENCE [LARGE SCALE GENOMIC DNA]</scope>
    <source>
        <strain evidence="9">DNF00019</strain>
    </source>
</reference>
<dbReference type="STRING" id="1393034.HMPREF3192_00686"/>
<dbReference type="GO" id="GO:0006260">
    <property type="term" value="P:DNA replication"/>
    <property type="evidence" value="ECO:0007669"/>
    <property type="project" value="InterPro"/>
</dbReference>
<keyword evidence="2" id="KW-0378">Hydrolase</keyword>
<keyword evidence="8" id="KW-0347">Helicase</keyword>
<dbReference type="PROSITE" id="PS51193">
    <property type="entry name" value="HELICASE_ATP_BIND_2"/>
    <property type="match status" value="1"/>
</dbReference>
<dbReference type="NCBIfam" id="TIGR00573">
    <property type="entry name" value="dnaq"/>
    <property type="match status" value="1"/>
</dbReference>
<evidence type="ECO:0000256" key="2">
    <source>
        <dbReference type="ARBA" id="ARBA00022801"/>
    </source>
</evidence>
<comment type="caution">
    <text evidence="8">The sequence shown here is derived from an EMBL/GenBank/DDBJ whole genome shotgun (WGS) entry which is preliminary data.</text>
</comment>
<feature type="compositionally biased region" description="Polar residues" evidence="6">
    <location>
        <begin position="399"/>
        <end position="413"/>
    </location>
</feature>
<dbReference type="InterPro" id="IPR013520">
    <property type="entry name" value="Ribonucl_H"/>
</dbReference>
<dbReference type="Pfam" id="PF00929">
    <property type="entry name" value="RNase_T"/>
    <property type="match status" value="1"/>
</dbReference>
<dbReference type="InterPro" id="IPR006054">
    <property type="entry name" value="DnaQ"/>
</dbReference>
<dbReference type="SMART" id="SM00491">
    <property type="entry name" value="HELICc2"/>
    <property type="match status" value="1"/>
</dbReference>
<dbReference type="GO" id="GO:0003887">
    <property type="term" value="F:DNA-directed DNA polymerase activity"/>
    <property type="evidence" value="ECO:0007669"/>
    <property type="project" value="InterPro"/>
</dbReference>
<evidence type="ECO:0000313" key="9">
    <source>
        <dbReference type="Proteomes" id="UP000070675"/>
    </source>
</evidence>
<dbReference type="SUPFAM" id="SSF53098">
    <property type="entry name" value="Ribonuclease H-like"/>
    <property type="match status" value="1"/>
</dbReference>
<dbReference type="OrthoDB" id="9805194at2"/>
<dbReference type="EMBL" id="LSCR01000009">
    <property type="protein sequence ID" value="KXB34941.1"/>
    <property type="molecule type" value="Genomic_DNA"/>
</dbReference>
<keyword evidence="9" id="KW-1185">Reference proteome</keyword>